<dbReference type="InterPro" id="IPR032466">
    <property type="entry name" value="Metal_Hydrolase"/>
</dbReference>
<dbReference type="PANTHER" id="PTHR22642">
    <property type="entry name" value="IMIDAZOLONEPROPIONASE"/>
    <property type="match status" value="1"/>
</dbReference>
<dbReference type="Pfam" id="PF07969">
    <property type="entry name" value="Amidohydro_3"/>
    <property type="match status" value="1"/>
</dbReference>
<sequence>MLVDAHTHLELFAISEVPFHEFKKKEELLKFLKSLKRDYLVAYGLDYGLGITPEDLNTVNFPLLLIYKDGHKGILNKHMKKLLNKEGYFLVEHELWEAANKLKPKGEALRKAIRNALKKAKEMGISEVHDYVDEEVARIYFSEELPINVVLMPYYESLKSVLKLFEQKGESEKLQLGWVKVYLDGSISARTAHLKEPYRDTKTKGKLLISEEKLLKILKELESLNLRASLHAIGDGAIEVAIKAFEKLEPKLKYHRIEHAELISEDQIRRVKELNLLLCMQPNFTCYYREIYLEALGEERTKRINPIDLVDKIGAPLIFGTDMMPFDVNYALNCAKEKLPEEKVLYYFGGWKRDRDYVKLN</sequence>
<proteinExistence type="predicted"/>
<dbReference type="AlphaFoldDB" id="O67410"/>
<dbReference type="HOGENOM" id="CLU_766488_0_0_0"/>
<gene>
    <name evidence="2" type="ordered locus">aq_1412</name>
</gene>
<dbReference type="Gene3D" id="3.10.310.70">
    <property type="match status" value="1"/>
</dbReference>
<dbReference type="InterPro" id="IPR013108">
    <property type="entry name" value="Amidohydro_3"/>
</dbReference>
<dbReference type="InParanoid" id="O67410"/>
<dbReference type="RefSeq" id="WP_010880913.1">
    <property type="nucleotide sequence ID" value="NC_000918.1"/>
</dbReference>
<dbReference type="PANTHER" id="PTHR22642:SF2">
    <property type="entry name" value="PROTEIN LONG AFTER FAR-RED 3"/>
    <property type="match status" value="1"/>
</dbReference>
<name>O67410_AQUAE</name>
<reference evidence="2 3" key="1">
    <citation type="journal article" date="1998" name="Nature">
        <title>The complete genome of the hyperthermophilic bacterium Aquifex aeolicus.</title>
        <authorList>
            <person name="Deckert G."/>
            <person name="Warren P.V."/>
            <person name="Gaasterland T."/>
            <person name="Young W.G."/>
            <person name="Lenox A.L."/>
            <person name="Graham D.E."/>
            <person name="Overbeek R."/>
            <person name="Snead M.A."/>
            <person name="Keller M."/>
            <person name="Aujay M."/>
            <person name="Huber R."/>
            <person name="Feldman R.A."/>
            <person name="Short J.M."/>
            <person name="Olson G.J."/>
            <person name="Swanson R.V."/>
        </authorList>
    </citation>
    <scope>NUCLEOTIDE SEQUENCE [LARGE SCALE GENOMIC DNA]</scope>
    <source>
        <strain evidence="2 3">VF5</strain>
    </source>
</reference>
<dbReference type="Gene3D" id="3.20.20.140">
    <property type="entry name" value="Metal-dependent hydrolases"/>
    <property type="match status" value="1"/>
</dbReference>
<dbReference type="eggNOG" id="COG1574">
    <property type="taxonomic scope" value="Bacteria"/>
</dbReference>
<dbReference type="KEGG" id="aae:aq_1412"/>
<dbReference type="Proteomes" id="UP000000798">
    <property type="component" value="Chromosome"/>
</dbReference>
<dbReference type="PIR" id="H70422">
    <property type="entry name" value="H70422"/>
</dbReference>
<keyword evidence="3" id="KW-1185">Reference proteome</keyword>
<accession>O67410</accession>
<evidence type="ECO:0000313" key="3">
    <source>
        <dbReference type="Proteomes" id="UP000000798"/>
    </source>
</evidence>
<evidence type="ECO:0000313" key="2">
    <source>
        <dbReference type="EMBL" id="AAC07378.1"/>
    </source>
</evidence>
<dbReference type="EnsemblBacteria" id="AAC07378">
    <property type="protein sequence ID" value="AAC07378"/>
    <property type="gene ID" value="aq_1412"/>
</dbReference>
<dbReference type="OrthoDB" id="9767366at2"/>
<organism evidence="2 3">
    <name type="scientific">Aquifex aeolicus (strain VF5)</name>
    <dbReference type="NCBI Taxonomy" id="224324"/>
    <lineage>
        <taxon>Bacteria</taxon>
        <taxon>Pseudomonadati</taxon>
        <taxon>Aquificota</taxon>
        <taxon>Aquificia</taxon>
        <taxon>Aquificales</taxon>
        <taxon>Aquificaceae</taxon>
        <taxon>Aquifex</taxon>
    </lineage>
</organism>
<dbReference type="SUPFAM" id="SSF51556">
    <property type="entry name" value="Metallo-dependent hydrolases"/>
    <property type="match status" value="1"/>
</dbReference>
<evidence type="ECO:0000259" key="1">
    <source>
        <dbReference type="Pfam" id="PF07969"/>
    </source>
</evidence>
<feature type="domain" description="Amidohydrolase 3" evidence="1">
    <location>
        <begin position="45"/>
        <end position="325"/>
    </location>
</feature>
<dbReference type="STRING" id="224324.aq_1412"/>
<protein>
    <recommendedName>
        <fullName evidence="1">Amidohydrolase 3 domain-containing protein</fullName>
    </recommendedName>
</protein>
<dbReference type="EMBL" id="AE000657">
    <property type="protein sequence ID" value="AAC07378.1"/>
    <property type="molecule type" value="Genomic_DNA"/>
</dbReference>